<dbReference type="GO" id="GO:0008270">
    <property type="term" value="F:zinc ion binding"/>
    <property type="evidence" value="ECO:0007669"/>
    <property type="project" value="UniProtKB-KW"/>
</dbReference>
<dbReference type="InterPro" id="IPR015915">
    <property type="entry name" value="Kelch-typ_b-propeller"/>
</dbReference>
<dbReference type="SMART" id="SM00184">
    <property type="entry name" value="RING"/>
    <property type="match status" value="1"/>
</dbReference>
<dbReference type="Gene3D" id="2.120.10.80">
    <property type="entry name" value="Kelch-type beta propeller"/>
    <property type="match status" value="1"/>
</dbReference>
<evidence type="ECO:0000256" key="3">
    <source>
        <dbReference type="ARBA" id="ARBA00022737"/>
    </source>
</evidence>
<protein>
    <submittedName>
        <fullName evidence="9">Unnamed protein product</fullName>
    </submittedName>
</protein>
<dbReference type="Proteomes" id="UP001165121">
    <property type="component" value="Unassembled WGS sequence"/>
</dbReference>
<dbReference type="InterPro" id="IPR001841">
    <property type="entry name" value="Znf_RING"/>
</dbReference>
<comment type="caution">
    <text evidence="9">The sequence shown here is derived from an EMBL/GenBank/DDBJ whole genome shotgun (WGS) entry which is preliminary data.</text>
</comment>
<keyword evidence="4 6" id="KW-0863">Zinc-finger</keyword>
<evidence type="ECO:0000313" key="9">
    <source>
        <dbReference type="EMBL" id="GMF42987.1"/>
    </source>
</evidence>
<dbReference type="PROSITE" id="PS50089">
    <property type="entry name" value="ZF_RING_2"/>
    <property type="match status" value="1"/>
</dbReference>
<sequence>MRRLVSAVAAAREDYGPHGGEDARRELEDREEKNAEAHVDDEYFASGHFQADDGAWDTFETAYNVHVQLAPGTQSVVCPICLRGTQVPVRQDCGHVLCFYCIQQSFVALGDCPLCQAQQIFKAGKSDISTAPGTDVRTTSYSHASVDRDPHAPIAALSEISCSNSSAGNSLGSGAFDASRSHYDLLPNSGEASLQLDNLSDFDDVIDLADLVSSDSERPSPAVAARTSLSGSFVAGPPRHQRAPLRKMSCGSFGRMLPTGDDIHKVPVRNARTSTNQTGKRKARSRRIKREELEISHLEWETIKVEGVPPDQRYDCGLALYGNLLVVVGGIVGKLRLNDLHVLDLAASPSPRWLQPPISGTPPPSGNLLQIFIIRDTLYAIGGTNDGKFLTELHALNLSKLLTD</sequence>
<evidence type="ECO:0000256" key="7">
    <source>
        <dbReference type="SAM" id="MobiDB-lite"/>
    </source>
</evidence>
<accession>A0A9W6XN29</accession>
<dbReference type="InterPro" id="IPR013083">
    <property type="entry name" value="Znf_RING/FYVE/PHD"/>
</dbReference>
<evidence type="ECO:0000256" key="5">
    <source>
        <dbReference type="ARBA" id="ARBA00022833"/>
    </source>
</evidence>
<gene>
    <name evidence="9" type="ORF">Pfra01_001431800</name>
</gene>
<evidence type="ECO:0000256" key="1">
    <source>
        <dbReference type="ARBA" id="ARBA00022441"/>
    </source>
</evidence>
<keyword evidence="2" id="KW-0479">Metal-binding</keyword>
<evidence type="ECO:0000256" key="2">
    <source>
        <dbReference type="ARBA" id="ARBA00022723"/>
    </source>
</evidence>
<dbReference type="InterPro" id="IPR017907">
    <property type="entry name" value="Znf_RING_CS"/>
</dbReference>
<dbReference type="Pfam" id="PF13639">
    <property type="entry name" value="zf-RING_2"/>
    <property type="match status" value="1"/>
</dbReference>
<keyword evidence="5" id="KW-0862">Zinc</keyword>
<evidence type="ECO:0000256" key="6">
    <source>
        <dbReference type="PROSITE-ProRule" id="PRU00175"/>
    </source>
</evidence>
<feature type="region of interest" description="Disordered" evidence="7">
    <location>
        <begin position="14"/>
        <end position="34"/>
    </location>
</feature>
<dbReference type="SUPFAM" id="SSF57850">
    <property type="entry name" value="RING/U-box"/>
    <property type="match status" value="1"/>
</dbReference>
<dbReference type="SUPFAM" id="SSF117281">
    <property type="entry name" value="Kelch motif"/>
    <property type="match status" value="1"/>
</dbReference>
<dbReference type="Gene3D" id="3.30.40.10">
    <property type="entry name" value="Zinc/RING finger domain, C3HC4 (zinc finger)"/>
    <property type="match status" value="1"/>
</dbReference>
<feature type="domain" description="RING-type" evidence="8">
    <location>
        <begin position="78"/>
        <end position="116"/>
    </location>
</feature>
<dbReference type="AlphaFoldDB" id="A0A9W6XN29"/>
<organism evidence="9 10">
    <name type="scientific">Phytophthora fragariaefolia</name>
    <dbReference type="NCBI Taxonomy" id="1490495"/>
    <lineage>
        <taxon>Eukaryota</taxon>
        <taxon>Sar</taxon>
        <taxon>Stramenopiles</taxon>
        <taxon>Oomycota</taxon>
        <taxon>Peronosporomycetes</taxon>
        <taxon>Peronosporales</taxon>
        <taxon>Peronosporaceae</taxon>
        <taxon>Phytophthora</taxon>
    </lineage>
</organism>
<evidence type="ECO:0000259" key="8">
    <source>
        <dbReference type="PROSITE" id="PS50089"/>
    </source>
</evidence>
<reference evidence="9" key="1">
    <citation type="submission" date="2023-04" db="EMBL/GenBank/DDBJ databases">
        <title>Phytophthora fragariaefolia NBRC 109709.</title>
        <authorList>
            <person name="Ichikawa N."/>
            <person name="Sato H."/>
            <person name="Tonouchi N."/>
        </authorList>
    </citation>
    <scope>NUCLEOTIDE SEQUENCE</scope>
    <source>
        <strain evidence="9">NBRC 109709</strain>
    </source>
</reference>
<proteinExistence type="predicted"/>
<keyword evidence="3" id="KW-0677">Repeat</keyword>
<dbReference type="OrthoDB" id="10251809at2759"/>
<keyword evidence="1" id="KW-0880">Kelch repeat</keyword>
<dbReference type="Pfam" id="PF24681">
    <property type="entry name" value="Kelch_KLHDC2_KLHL20_DRC7"/>
    <property type="match status" value="1"/>
</dbReference>
<evidence type="ECO:0000313" key="10">
    <source>
        <dbReference type="Proteomes" id="UP001165121"/>
    </source>
</evidence>
<dbReference type="PANTHER" id="PTHR46093">
    <property type="entry name" value="ACYL-COA-BINDING DOMAIN-CONTAINING PROTEIN 5"/>
    <property type="match status" value="1"/>
</dbReference>
<dbReference type="PANTHER" id="PTHR46093:SF18">
    <property type="entry name" value="FIBRONECTIN TYPE-III DOMAIN-CONTAINING PROTEIN"/>
    <property type="match status" value="1"/>
</dbReference>
<name>A0A9W6XN29_9STRA</name>
<keyword evidence="10" id="KW-1185">Reference proteome</keyword>
<dbReference type="EMBL" id="BSXT01001505">
    <property type="protein sequence ID" value="GMF42987.1"/>
    <property type="molecule type" value="Genomic_DNA"/>
</dbReference>
<evidence type="ECO:0000256" key="4">
    <source>
        <dbReference type="ARBA" id="ARBA00022771"/>
    </source>
</evidence>
<dbReference type="PROSITE" id="PS00518">
    <property type="entry name" value="ZF_RING_1"/>
    <property type="match status" value="1"/>
</dbReference>